<feature type="transmembrane region" description="Helical" evidence="8">
    <location>
        <begin position="162"/>
        <end position="180"/>
    </location>
</feature>
<keyword evidence="4" id="KW-1003">Cell membrane</keyword>
<evidence type="ECO:0000313" key="10">
    <source>
        <dbReference type="Proteomes" id="UP000719500"/>
    </source>
</evidence>
<dbReference type="Proteomes" id="UP000719500">
    <property type="component" value="Unassembled WGS sequence"/>
</dbReference>
<evidence type="ECO:0000256" key="6">
    <source>
        <dbReference type="ARBA" id="ARBA00022989"/>
    </source>
</evidence>
<reference evidence="9 10" key="1">
    <citation type="journal article" date="2021" name="Sci. Rep.">
        <title>The distribution of antibiotic resistance genes in chicken gut microbiota commensals.</title>
        <authorList>
            <person name="Juricova H."/>
            <person name="Matiasovicova J."/>
            <person name="Kubasova T."/>
            <person name="Cejkova D."/>
            <person name="Rychlik I."/>
        </authorList>
    </citation>
    <scope>NUCLEOTIDE SEQUENCE [LARGE SCALE GENOMIC DNA]</scope>
    <source>
        <strain evidence="9 10">An411</strain>
    </source>
</reference>
<feature type="transmembrane region" description="Helical" evidence="8">
    <location>
        <begin position="279"/>
        <end position="304"/>
    </location>
</feature>
<feature type="transmembrane region" description="Helical" evidence="8">
    <location>
        <begin position="12"/>
        <end position="29"/>
    </location>
</feature>
<dbReference type="InterPro" id="IPR004776">
    <property type="entry name" value="Mem_transp_PIN-like"/>
</dbReference>
<gene>
    <name evidence="9" type="ORF">H9X91_08060</name>
</gene>
<feature type="transmembrane region" description="Helical" evidence="8">
    <location>
        <begin position="101"/>
        <end position="123"/>
    </location>
</feature>
<dbReference type="Pfam" id="PF03547">
    <property type="entry name" value="Mem_trans"/>
    <property type="match status" value="2"/>
</dbReference>
<comment type="similarity">
    <text evidence="2">Belongs to the auxin efflux carrier (TC 2.A.69) family.</text>
</comment>
<evidence type="ECO:0000256" key="1">
    <source>
        <dbReference type="ARBA" id="ARBA00004651"/>
    </source>
</evidence>
<evidence type="ECO:0000313" key="9">
    <source>
        <dbReference type="EMBL" id="MBM6851389.1"/>
    </source>
</evidence>
<evidence type="ECO:0000256" key="3">
    <source>
        <dbReference type="ARBA" id="ARBA00022448"/>
    </source>
</evidence>
<evidence type="ECO:0000256" key="7">
    <source>
        <dbReference type="ARBA" id="ARBA00023136"/>
    </source>
</evidence>
<feature type="transmembrane region" description="Helical" evidence="8">
    <location>
        <begin position="65"/>
        <end position="89"/>
    </location>
</feature>
<keyword evidence="10" id="KW-1185">Reference proteome</keyword>
<dbReference type="PANTHER" id="PTHR36838:SF1">
    <property type="entry name" value="SLR1864 PROTEIN"/>
    <property type="match status" value="1"/>
</dbReference>
<dbReference type="InterPro" id="IPR038770">
    <property type="entry name" value="Na+/solute_symporter_sf"/>
</dbReference>
<dbReference type="PANTHER" id="PTHR36838">
    <property type="entry name" value="AUXIN EFFLUX CARRIER FAMILY PROTEIN"/>
    <property type="match status" value="1"/>
</dbReference>
<evidence type="ECO:0000256" key="2">
    <source>
        <dbReference type="ARBA" id="ARBA00010145"/>
    </source>
</evidence>
<accession>A0ABS2FUW4</accession>
<keyword evidence="3" id="KW-0813">Transport</keyword>
<comment type="subcellular location">
    <subcellularLocation>
        <location evidence="1">Cell membrane</location>
        <topology evidence="1">Multi-pass membrane protein</topology>
    </subcellularLocation>
</comment>
<dbReference type="Gene3D" id="1.20.1530.20">
    <property type="match status" value="1"/>
</dbReference>
<dbReference type="EMBL" id="JACSNX010000010">
    <property type="protein sequence ID" value="MBM6851389.1"/>
    <property type="molecule type" value="Genomic_DNA"/>
</dbReference>
<proteinExistence type="inferred from homology"/>
<feature type="transmembrane region" description="Helical" evidence="8">
    <location>
        <begin position="41"/>
        <end position="59"/>
    </location>
</feature>
<keyword evidence="5 8" id="KW-0812">Transmembrane</keyword>
<comment type="caution">
    <text evidence="9">The sequence shown here is derived from an EMBL/GenBank/DDBJ whole genome shotgun (WGS) entry which is preliminary data.</text>
</comment>
<feature type="transmembrane region" description="Helical" evidence="8">
    <location>
        <begin position="224"/>
        <end position="246"/>
    </location>
</feature>
<sequence length="309" mass="33804">MDFFWEMLSLQETLFLLILLGVLIKKLKIVSEVGRKTLSDLLIYVVLPCNIVESFMGGIQLPEGFVRNCVLAVAISVGIQLTAVYGSKLLFRRYPAEKKSVLSYGMICSNSSFVGLPIAHLMFGDLGVIYTSMFQIPLRFTMWTAGLSLFTSVSRKDAFRKLVRHPCIIAVFVGLVLMVAPVSLPEFLDEAIAATSSCTVPISMLVIGSILADAPIRSMFSGPVLWYTCLRLALFPLLVWLVLKPFHLDPTLVNVCILMTGMPAGSTASILADKYDGDAVFASQITFASTLCSILTIPLLTMIMETVPA</sequence>
<evidence type="ECO:0000256" key="4">
    <source>
        <dbReference type="ARBA" id="ARBA00022475"/>
    </source>
</evidence>
<protein>
    <submittedName>
        <fullName evidence="9">AEC family transporter</fullName>
    </submittedName>
</protein>
<feature type="transmembrane region" description="Helical" evidence="8">
    <location>
        <begin position="129"/>
        <end position="150"/>
    </location>
</feature>
<name>A0ABS2FUW4_9FIRM</name>
<evidence type="ECO:0000256" key="8">
    <source>
        <dbReference type="SAM" id="Phobius"/>
    </source>
</evidence>
<evidence type="ECO:0000256" key="5">
    <source>
        <dbReference type="ARBA" id="ARBA00022692"/>
    </source>
</evidence>
<organism evidence="9 10">
    <name type="scientific">Oscillibacter valericigenes</name>
    <dbReference type="NCBI Taxonomy" id="351091"/>
    <lineage>
        <taxon>Bacteria</taxon>
        <taxon>Bacillati</taxon>
        <taxon>Bacillota</taxon>
        <taxon>Clostridia</taxon>
        <taxon>Eubacteriales</taxon>
        <taxon>Oscillospiraceae</taxon>
        <taxon>Oscillibacter</taxon>
    </lineage>
</organism>
<keyword evidence="7 8" id="KW-0472">Membrane</keyword>
<keyword evidence="6 8" id="KW-1133">Transmembrane helix</keyword>
<dbReference type="RefSeq" id="WP_204804165.1">
    <property type="nucleotide sequence ID" value="NZ_JACSNX010000010.1"/>
</dbReference>
<feature type="transmembrane region" description="Helical" evidence="8">
    <location>
        <begin position="252"/>
        <end position="272"/>
    </location>
</feature>